<feature type="transmembrane region" description="Helical" evidence="9">
    <location>
        <begin position="73"/>
        <end position="92"/>
    </location>
</feature>
<evidence type="ECO:0000256" key="6">
    <source>
        <dbReference type="ARBA" id="ARBA00022989"/>
    </source>
</evidence>
<keyword evidence="6 9" id="KW-1133">Transmembrane helix</keyword>
<evidence type="ECO:0000256" key="1">
    <source>
        <dbReference type="ARBA" id="ARBA00004651"/>
    </source>
</evidence>
<evidence type="ECO:0000256" key="9">
    <source>
        <dbReference type="SAM" id="Phobius"/>
    </source>
</evidence>
<dbReference type="Pfam" id="PF02028">
    <property type="entry name" value="BCCT"/>
    <property type="match status" value="1"/>
</dbReference>
<protein>
    <submittedName>
        <fullName evidence="10">Choline/glycine/proline betaine transport protein</fullName>
    </submittedName>
</protein>
<sequence length="601" mass="64144">MSITQSGRETPRGSVPEDPEDLLMNKGPGGIHPGVFWPSLAVLGLACVFAIGFPDATGEALGSIQKNVVGTFGWYYVLAVVTFVGFALWMGLSRFGDIKLGKEDEEPEFGVLSWFAMLFAAGMGIGLVFWGAAEPLTFFATDVKPGMTGEGPELAQKAMAQVFLHWGFHAWAIYVVVGLGLAYAIHRRGRPASIRWALEPILGDRVRGWLGDVIDTIAVVGTVAGIATSLGLGVQQISTGLVHLGIFDEVSDTLLVGAIIIITIMATASVVSGVGRGIQWLSNINLILAALFLIAILALGPTLFLLREWIQNIGVYFQNVLPLTFSTNAFSGEAGQIWQGAWTTFYWGWWISWAPFVGVFIARISRGRTVRQFVAGVLLVPTSVTFLWFSVLGGAAFYRQIFGEADLVGTDDEGNPVLVAEQVLFDLLEGLPASALLSGIAIVLVTIFFITSSDSGSLVVDMLASGGDPEPPTWSRILWAGIEGLVAIGLLLAGGLTALQTGAILTALPFSVIMLAMCAATYRALSAEHAAMRRAARRQAAAEMAREVGSDVTEQLTDHFDEHFGDPVEAKVEEHVPRVLSQIAADKGGPGVFPGESRPPE</sequence>
<feature type="region of interest" description="Disordered" evidence="8">
    <location>
        <begin position="1"/>
        <end position="23"/>
    </location>
</feature>
<feature type="transmembrane region" description="Helical" evidence="9">
    <location>
        <begin position="374"/>
        <end position="398"/>
    </location>
</feature>
<keyword evidence="7 9" id="KW-0472">Membrane</keyword>
<feature type="transmembrane region" description="Helical" evidence="9">
    <location>
        <begin position="254"/>
        <end position="274"/>
    </location>
</feature>
<dbReference type="GO" id="GO:0022857">
    <property type="term" value="F:transmembrane transporter activity"/>
    <property type="evidence" value="ECO:0007669"/>
    <property type="project" value="InterPro"/>
</dbReference>
<dbReference type="InterPro" id="IPR000060">
    <property type="entry name" value="BCCT_transptr"/>
</dbReference>
<dbReference type="EMBL" id="VFOP01000001">
    <property type="protein sequence ID" value="TQL49118.1"/>
    <property type="molecule type" value="Genomic_DNA"/>
</dbReference>
<evidence type="ECO:0000256" key="5">
    <source>
        <dbReference type="ARBA" id="ARBA00022692"/>
    </source>
</evidence>
<feature type="transmembrane region" description="Helical" evidence="9">
    <location>
        <begin position="34"/>
        <end position="53"/>
    </location>
</feature>
<dbReference type="PANTHER" id="PTHR30047">
    <property type="entry name" value="HIGH-AFFINITY CHOLINE TRANSPORT PROTEIN-RELATED"/>
    <property type="match status" value="1"/>
</dbReference>
<evidence type="ECO:0000256" key="7">
    <source>
        <dbReference type="ARBA" id="ARBA00023136"/>
    </source>
</evidence>
<dbReference type="NCBIfam" id="TIGR00842">
    <property type="entry name" value="bcct"/>
    <property type="match status" value="1"/>
</dbReference>
<feature type="transmembrane region" description="Helical" evidence="9">
    <location>
        <begin position="345"/>
        <end position="362"/>
    </location>
</feature>
<reference evidence="10 11" key="1">
    <citation type="submission" date="2019-06" db="EMBL/GenBank/DDBJ databases">
        <title>Sequencing the genomes of 1000 actinobacteria strains.</title>
        <authorList>
            <person name="Klenk H.-P."/>
        </authorList>
    </citation>
    <scope>NUCLEOTIDE SEQUENCE [LARGE SCALE GENOMIC DNA]</scope>
    <source>
        <strain evidence="10 11">DSM 12335</strain>
    </source>
</reference>
<accession>A0A542YM04</accession>
<evidence type="ECO:0000313" key="10">
    <source>
        <dbReference type="EMBL" id="TQL49118.1"/>
    </source>
</evidence>
<gene>
    <name evidence="10" type="ORF">FB467_0183</name>
</gene>
<feature type="transmembrane region" description="Helical" evidence="9">
    <location>
        <begin position="504"/>
        <end position="525"/>
    </location>
</feature>
<dbReference type="AlphaFoldDB" id="A0A542YM04"/>
<evidence type="ECO:0000256" key="2">
    <source>
        <dbReference type="ARBA" id="ARBA00005658"/>
    </source>
</evidence>
<dbReference type="RefSeq" id="WP_425325817.1">
    <property type="nucleotide sequence ID" value="NZ_BAAAIK010000008.1"/>
</dbReference>
<feature type="transmembrane region" description="Helical" evidence="9">
    <location>
        <begin position="431"/>
        <end position="450"/>
    </location>
</feature>
<feature type="transmembrane region" description="Helical" evidence="9">
    <location>
        <begin position="477"/>
        <end position="498"/>
    </location>
</feature>
<comment type="subcellular location">
    <subcellularLocation>
        <location evidence="1">Cell membrane</location>
        <topology evidence="1">Multi-pass membrane protein</topology>
    </subcellularLocation>
</comment>
<evidence type="ECO:0000256" key="8">
    <source>
        <dbReference type="SAM" id="MobiDB-lite"/>
    </source>
</evidence>
<comment type="caution">
    <text evidence="10">The sequence shown here is derived from an EMBL/GenBank/DDBJ whole genome shotgun (WGS) entry which is preliminary data.</text>
</comment>
<evidence type="ECO:0000256" key="3">
    <source>
        <dbReference type="ARBA" id="ARBA00022448"/>
    </source>
</evidence>
<name>A0A542YM04_9MICO</name>
<keyword evidence="5 9" id="KW-0812">Transmembrane</keyword>
<keyword evidence="4" id="KW-1003">Cell membrane</keyword>
<feature type="transmembrane region" description="Helical" evidence="9">
    <location>
        <begin position="286"/>
        <end position="306"/>
    </location>
</feature>
<feature type="transmembrane region" description="Helical" evidence="9">
    <location>
        <begin position="163"/>
        <end position="185"/>
    </location>
</feature>
<dbReference type="Proteomes" id="UP000319516">
    <property type="component" value="Unassembled WGS sequence"/>
</dbReference>
<feature type="transmembrane region" description="Helical" evidence="9">
    <location>
        <begin position="112"/>
        <end position="133"/>
    </location>
</feature>
<evidence type="ECO:0000256" key="4">
    <source>
        <dbReference type="ARBA" id="ARBA00022475"/>
    </source>
</evidence>
<keyword evidence="11" id="KW-1185">Reference proteome</keyword>
<evidence type="ECO:0000313" key="11">
    <source>
        <dbReference type="Proteomes" id="UP000319516"/>
    </source>
</evidence>
<dbReference type="PANTHER" id="PTHR30047:SF7">
    <property type="entry name" value="HIGH-AFFINITY CHOLINE TRANSPORT PROTEIN"/>
    <property type="match status" value="1"/>
</dbReference>
<comment type="similarity">
    <text evidence="2">Belongs to the BCCT transporter (TC 2.A.15) family.</text>
</comment>
<proteinExistence type="inferred from homology"/>
<feature type="transmembrane region" description="Helical" evidence="9">
    <location>
        <begin position="213"/>
        <end position="234"/>
    </location>
</feature>
<organism evidence="10 11">
    <name type="scientific">Ornithinicoccus hortensis</name>
    <dbReference type="NCBI Taxonomy" id="82346"/>
    <lineage>
        <taxon>Bacteria</taxon>
        <taxon>Bacillati</taxon>
        <taxon>Actinomycetota</taxon>
        <taxon>Actinomycetes</taxon>
        <taxon>Micrococcales</taxon>
        <taxon>Intrasporangiaceae</taxon>
        <taxon>Ornithinicoccus</taxon>
    </lineage>
</organism>
<dbReference type="GO" id="GO:0005886">
    <property type="term" value="C:plasma membrane"/>
    <property type="evidence" value="ECO:0007669"/>
    <property type="project" value="UniProtKB-SubCell"/>
</dbReference>
<keyword evidence="3" id="KW-0813">Transport</keyword>